<protein>
    <submittedName>
        <fullName evidence="1">Methyl-accepting chemotaxis protein</fullName>
    </submittedName>
</protein>
<sequence length="51" mass="5520">TAGITQINDSVAQIDQTTKDNVEIANESAIISSTVSDIANNILEDVKKKRF</sequence>
<feature type="non-terminal residue" evidence="1">
    <location>
        <position position="1"/>
    </location>
</feature>
<gene>
    <name evidence="1" type="ORF">D3O79_07550</name>
</gene>
<organism evidence="1">
    <name type="scientific">Campylobacter jejuni</name>
    <dbReference type="NCBI Taxonomy" id="197"/>
    <lineage>
        <taxon>Bacteria</taxon>
        <taxon>Pseudomonadati</taxon>
        <taxon>Campylobacterota</taxon>
        <taxon>Epsilonproteobacteria</taxon>
        <taxon>Campylobacterales</taxon>
        <taxon>Campylobacteraceae</taxon>
        <taxon>Campylobacter</taxon>
    </lineage>
</organism>
<dbReference type="AlphaFoldDB" id="A0A5T2D0Z1"/>
<name>A0A5T2D0Z1_CAMJU</name>
<proteinExistence type="predicted"/>
<comment type="caution">
    <text evidence="1">The sequence shown here is derived from an EMBL/GenBank/DDBJ whole genome shotgun (WGS) entry which is preliminary data.</text>
</comment>
<dbReference type="EMBL" id="AACTMD010000020">
    <property type="protein sequence ID" value="EAM0559836.1"/>
    <property type="molecule type" value="Genomic_DNA"/>
</dbReference>
<reference evidence="1" key="1">
    <citation type="submission" date="2018-09" db="EMBL/GenBank/DDBJ databases">
        <authorList>
            <consortium name="NARMS: The National Antimicrobial Resistance Monitoring System"/>
        </authorList>
    </citation>
    <scope>NUCLEOTIDE SEQUENCE</scope>
    <source>
        <strain evidence="1">FSIS31800970</strain>
    </source>
</reference>
<evidence type="ECO:0000313" key="1">
    <source>
        <dbReference type="EMBL" id="EAM0559836.1"/>
    </source>
</evidence>
<accession>A0A5T2D0Z1</accession>